<dbReference type="CDD" id="cd10017">
    <property type="entry name" value="B3_DNA"/>
    <property type="match status" value="2"/>
</dbReference>
<sequence length="422" mass="48098">MDFSNIHFYKQMSGFFMHSISLPEKMTRQFTNLAGKVLQLKRPSGDTWHVGLMMSGDKLVLQPGWNDFASANKLSQNDHLVFKFIGESKFEVFIFDPTGCEKGGNFESEEQEPDESLGSIVGEELSEELYEFDMTEKDEWHGTESEIEATPKNKKLSTKEELGAEASNDSVPIVELCKNLCQKGKQPKSQCKTKIQGSNYMATKHASKKLEEKDEANLETSNDSVPIGKLFQTHRQQNKRHSEIETPPMKRLRKKQSNFPFKKGQERRSLQSCYNNYSSRVQFTPELKNRVEQLACKVTAGNPYFQTVLRKYNLTAPYRMPFPGEFSIAHLQKQTLEVILCCPDQGKTWFVTCYFLPSITRHQLKGTTLGKFLKENKLQEGDLCVFELIVKNAKRPTFAVHVSRATGTLDSVFPVILCDLGN</sequence>
<comment type="subcellular location">
    <subcellularLocation>
        <location evidence="1">Nucleus</location>
    </subcellularLocation>
</comment>
<dbReference type="GO" id="GO:0005634">
    <property type="term" value="C:nucleus"/>
    <property type="evidence" value="ECO:0007669"/>
    <property type="project" value="UniProtKB-SubCell"/>
</dbReference>
<proteinExistence type="predicted"/>
<dbReference type="PANTHER" id="PTHR31391">
    <property type="entry name" value="B3 DOMAIN-CONTAINING PROTEIN OS11G0197600-RELATED"/>
    <property type="match status" value="1"/>
</dbReference>
<feature type="domain" description="TF-B3" evidence="7">
    <location>
        <begin position="5"/>
        <end position="98"/>
    </location>
</feature>
<feature type="region of interest" description="Disordered" evidence="6">
    <location>
        <begin position="137"/>
        <end position="165"/>
    </location>
</feature>
<evidence type="ECO:0000313" key="9">
    <source>
        <dbReference type="Proteomes" id="UP001140206"/>
    </source>
</evidence>
<dbReference type="Pfam" id="PF02362">
    <property type="entry name" value="B3"/>
    <property type="match status" value="2"/>
</dbReference>
<keyword evidence="4" id="KW-0804">Transcription</keyword>
<dbReference type="GO" id="GO:0003677">
    <property type="term" value="F:DNA binding"/>
    <property type="evidence" value="ECO:0007669"/>
    <property type="project" value="UniProtKB-KW"/>
</dbReference>
<keyword evidence="9" id="KW-1185">Reference proteome</keyword>
<name>A0AAV8F3Y9_9POAL</name>
<dbReference type="InterPro" id="IPR044837">
    <property type="entry name" value="REM16-like"/>
</dbReference>
<comment type="caution">
    <text evidence="8">The sequence shown here is derived from an EMBL/GenBank/DDBJ whole genome shotgun (WGS) entry which is preliminary data.</text>
</comment>
<keyword evidence="5" id="KW-0539">Nucleus</keyword>
<organism evidence="8 9">
    <name type="scientific">Rhynchospora pubera</name>
    <dbReference type="NCBI Taxonomy" id="906938"/>
    <lineage>
        <taxon>Eukaryota</taxon>
        <taxon>Viridiplantae</taxon>
        <taxon>Streptophyta</taxon>
        <taxon>Embryophyta</taxon>
        <taxon>Tracheophyta</taxon>
        <taxon>Spermatophyta</taxon>
        <taxon>Magnoliopsida</taxon>
        <taxon>Liliopsida</taxon>
        <taxon>Poales</taxon>
        <taxon>Cyperaceae</taxon>
        <taxon>Cyperoideae</taxon>
        <taxon>Rhynchosporeae</taxon>
        <taxon>Rhynchospora</taxon>
    </lineage>
</organism>
<evidence type="ECO:0000256" key="3">
    <source>
        <dbReference type="ARBA" id="ARBA00023125"/>
    </source>
</evidence>
<dbReference type="Proteomes" id="UP001140206">
    <property type="component" value="Chromosome 2"/>
</dbReference>
<evidence type="ECO:0000256" key="2">
    <source>
        <dbReference type="ARBA" id="ARBA00023015"/>
    </source>
</evidence>
<dbReference type="PROSITE" id="PS50863">
    <property type="entry name" value="B3"/>
    <property type="match status" value="2"/>
</dbReference>
<reference evidence="8" key="1">
    <citation type="submission" date="2022-08" db="EMBL/GenBank/DDBJ databases">
        <authorList>
            <person name="Marques A."/>
        </authorList>
    </citation>
    <scope>NUCLEOTIDE SEQUENCE</scope>
    <source>
        <strain evidence="8">RhyPub2mFocal</strain>
        <tissue evidence="8">Leaves</tissue>
    </source>
</reference>
<gene>
    <name evidence="8" type="ORF">LUZ62_039359</name>
</gene>
<dbReference type="Gene3D" id="2.40.330.10">
    <property type="entry name" value="DNA-binding pseudobarrel domain"/>
    <property type="match status" value="2"/>
</dbReference>
<dbReference type="SUPFAM" id="SSF101936">
    <property type="entry name" value="DNA-binding pseudobarrel domain"/>
    <property type="match status" value="2"/>
</dbReference>
<dbReference type="InterPro" id="IPR015300">
    <property type="entry name" value="DNA-bd_pseudobarrel_sf"/>
</dbReference>
<evidence type="ECO:0000256" key="6">
    <source>
        <dbReference type="SAM" id="MobiDB-lite"/>
    </source>
</evidence>
<evidence type="ECO:0000256" key="5">
    <source>
        <dbReference type="ARBA" id="ARBA00023242"/>
    </source>
</evidence>
<accession>A0AAV8F3Y9</accession>
<dbReference type="AlphaFoldDB" id="A0AAV8F3Y9"/>
<keyword evidence="3" id="KW-0238">DNA-binding</keyword>
<evidence type="ECO:0000256" key="1">
    <source>
        <dbReference type="ARBA" id="ARBA00004123"/>
    </source>
</evidence>
<dbReference type="SMART" id="SM01019">
    <property type="entry name" value="B3"/>
    <property type="match status" value="2"/>
</dbReference>
<protein>
    <recommendedName>
        <fullName evidence="7">TF-B3 domain-containing protein</fullName>
    </recommendedName>
</protein>
<keyword evidence="2" id="KW-0805">Transcription regulation</keyword>
<evidence type="ECO:0000313" key="8">
    <source>
        <dbReference type="EMBL" id="KAJ4788113.1"/>
    </source>
</evidence>
<dbReference type="InterPro" id="IPR003340">
    <property type="entry name" value="B3_DNA-bd"/>
</dbReference>
<evidence type="ECO:0000256" key="4">
    <source>
        <dbReference type="ARBA" id="ARBA00023163"/>
    </source>
</evidence>
<dbReference type="EMBL" id="JAMFTS010000002">
    <property type="protein sequence ID" value="KAJ4788113.1"/>
    <property type="molecule type" value="Genomic_DNA"/>
</dbReference>
<feature type="domain" description="TF-B3" evidence="7">
    <location>
        <begin position="305"/>
        <end position="406"/>
    </location>
</feature>
<evidence type="ECO:0000259" key="7">
    <source>
        <dbReference type="PROSITE" id="PS50863"/>
    </source>
</evidence>
<dbReference type="PANTHER" id="PTHR31391:SF70">
    <property type="entry name" value="B3 DOMAIN-CONTAINING PROTEIN OS03G0622200"/>
    <property type="match status" value="1"/>
</dbReference>